<reference evidence="9" key="1">
    <citation type="submission" date="2018-04" db="EMBL/GenBank/DDBJ databases">
        <authorList>
            <person name="Go L.Y."/>
            <person name="Mitchell J.A."/>
        </authorList>
    </citation>
    <scope>NUCLEOTIDE SEQUENCE</scope>
    <source>
        <strain evidence="9">WBAD</strain>
    </source>
</reference>
<proteinExistence type="inferred from homology"/>
<evidence type="ECO:0000256" key="5">
    <source>
        <dbReference type="ARBA" id="ARBA00022741"/>
    </source>
</evidence>
<feature type="binding site" evidence="8">
    <location>
        <position position="176"/>
    </location>
    <ligand>
        <name>ATP</name>
        <dbReference type="ChEBI" id="CHEBI:30616"/>
    </ligand>
</feature>
<dbReference type="GO" id="GO:0005829">
    <property type="term" value="C:cytosol"/>
    <property type="evidence" value="ECO:0007669"/>
    <property type="project" value="TreeGrafter"/>
</dbReference>
<evidence type="ECO:0000256" key="6">
    <source>
        <dbReference type="ARBA" id="ARBA00022840"/>
    </source>
</evidence>
<keyword evidence="6 8" id="KW-0067">ATP-binding</keyword>
<evidence type="ECO:0000256" key="1">
    <source>
        <dbReference type="ARBA" id="ARBA00004990"/>
    </source>
</evidence>
<comment type="catalytic activity">
    <reaction evidence="7 8">
        <text>(R)-pantoate + beta-alanine + ATP = (R)-pantothenate + AMP + diphosphate + H(+)</text>
        <dbReference type="Rhea" id="RHEA:10912"/>
        <dbReference type="ChEBI" id="CHEBI:15378"/>
        <dbReference type="ChEBI" id="CHEBI:15980"/>
        <dbReference type="ChEBI" id="CHEBI:29032"/>
        <dbReference type="ChEBI" id="CHEBI:30616"/>
        <dbReference type="ChEBI" id="CHEBI:33019"/>
        <dbReference type="ChEBI" id="CHEBI:57966"/>
        <dbReference type="ChEBI" id="CHEBI:456215"/>
        <dbReference type="EC" id="6.3.2.1"/>
    </reaction>
</comment>
<keyword evidence="3 8" id="KW-0436">Ligase</keyword>
<dbReference type="UniPathway" id="UPA00028">
    <property type="reaction ID" value="UER00005"/>
</dbReference>
<dbReference type="InterPro" id="IPR003721">
    <property type="entry name" value="Pantoate_ligase"/>
</dbReference>
<accession>A0A3B0JIN9</accession>
<feature type="binding site" evidence="8">
    <location>
        <position position="61"/>
    </location>
    <ligand>
        <name>(R)-pantoate</name>
        <dbReference type="ChEBI" id="CHEBI:15980"/>
    </ligand>
</feature>
<feature type="active site" description="Proton donor" evidence="8">
    <location>
        <position position="37"/>
    </location>
</feature>
<dbReference type="SUPFAM" id="SSF52374">
    <property type="entry name" value="Nucleotidylyl transferase"/>
    <property type="match status" value="1"/>
</dbReference>
<dbReference type="PANTHER" id="PTHR21299:SF1">
    <property type="entry name" value="PANTOATE--BETA-ALANINE LIGASE"/>
    <property type="match status" value="1"/>
</dbReference>
<feature type="binding site" evidence="8">
    <location>
        <begin position="30"/>
        <end position="37"/>
    </location>
    <ligand>
        <name>ATP</name>
        <dbReference type="ChEBI" id="CHEBI:30616"/>
    </ligand>
</feature>
<comment type="pathway">
    <text evidence="1 8">Cofactor biosynthesis; (R)-pantothenate biosynthesis; (R)-pantothenate from (R)-pantoate and beta-alanine: step 1/1.</text>
</comment>
<keyword evidence="4 8" id="KW-0566">Pantothenate biosynthesis</keyword>
<evidence type="ECO:0000256" key="7">
    <source>
        <dbReference type="ARBA" id="ARBA00048258"/>
    </source>
</evidence>
<dbReference type="Gene3D" id="3.30.1300.10">
    <property type="entry name" value="Pantoate-beta-alanine ligase, C-terminal domain"/>
    <property type="match status" value="1"/>
</dbReference>
<comment type="similarity">
    <text evidence="2 8">Belongs to the pantothenate synthetase family.</text>
</comment>
<dbReference type="Gene3D" id="3.40.50.620">
    <property type="entry name" value="HUPs"/>
    <property type="match status" value="1"/>
</dbReference>
<dbReference type="GO" id="GO:0004592">
    <property type="term" value="F:pantoate-beta-alanine ligase activity"/>
    <property type="evidence" value="ECO:0007669"/>
    <property type="project" value="UniProtKB-UniRule"/>
</dbReference>
<dbReference type="EC" id="6.3.2.1" evidence="8"/>
<evidence type="ECO:0000256" key="2">
    <source>
        <dbReference type="ARBA" id="ARBA00009256"/>
    </source>
</evidence>
<comment type="subcellular location">
    <subcellularLocation>
        <location evidence="8">Cytoplasm</location>
    </subcellularLocation>
</comment>
<dbReference type="PANTHER" id="PTHR21299">
    <property type="entry name" value="CYTIDYLATE KINASE/PANTOATE-BETA-ALANINE LIGASE"/>
    <property type="match status" value="1"/>
</dbReference>
<keyword evidence="5 8" id="KW-0547">Nucleotide-binding</keyword>
<dbReference type="InterPro" id="IPR014729">
    <property type="entry name" value="Rossmann-like_a/b/a_fold"/>
</dbReference>
<dbReference type="InterPro" id="IPR042176">
    <property type="entry name" value="Pantoate_ligase_C"/>
</dbReference>
<evidence type="ECO:0000256" key="8">
    <source>
        <dbReference type="HAMAP-Rule" id="MF_00158"/>
    </source>
</evidence>
<dbReference type="HAMAP" id="MF_00158">
    <property type="entry name" value="PanC"/>
    <property type="match status" value="1"/>
</dbReference>
<dbReference type="EMBL" id="OUNE01000111">
    <property type="protein sequence ID" value="SPP33151.1"/>
    <property type="molecule type" value="Genomic_DNA"/>
</dbReference>
<keyword evidence="8" id="KW-0963">Cytoplasm</keyword>
<dbReference type="AlphaFoldDB" id="A0A3B0JIN9"/>
<dbReference type="Pfam" id="PF02569">
    <property type="entry name" value="Pantoate_ligase"/>
    <property type="match status" value="1"/>
</dbReference>
<feature type="binding site" evidence="8">
    <location>
        <position position="61"/>
    </location>
    <ligand>
        <name>beta-alanine</name>
        <dbReference type="ChEBI" id="CHEBI:57966"/>
    </ligand>
</feature>
<evidence type="ECO:0000256" key="4">
    <source>
        <dbReference type="ARBA" id="ARBA00022655"/>
    </source>
</evidence>
<comment type="subunit">
    <text evidence="8">Homodimer.</text>
</comment>
<sequence>MPKVFQSIKEWKSFRDTSLPKKSIGFIPTMGCLHEGHCSLIKKSVLENDFSVLSIFVNETQFADKSSYKNYPRAIQEDLEISRYEKVDAVILPTSNEIYPDGFHYKIVESNISLLREGTYRPGHFIGMLTVVLKLLNIVRPNKAYFGEKDYQQYELIKGMREAFFIDTEIIPCSIIRDKNGIALSSRNRNLSKEEMELTKHFPLLLSSKQFSPEQIKAKLKALGFKVNYIEEANGRRYGSVQIGETTLIDNFLV</sequence>
<comment type="function">
    <text evidence="8">Catalyzes the condensation of pantoate with beta-alanine in an ATP-dependent reaction via a pantoyl-adenylate intermediate.</text>
</comment>
<feature type="binding site" evidence="8">
    <location>
        <position position="153"/>
    </location>
    <ligand>
        <name>(R)-pantoate</name>
        <dbReference type="ChEBI" id="CHEBI:15980"/>
    </ligand>
</feature>
<gene>
    <name evidence="8 9" type="primary">panC</name>
    <name evidence="9" type="ORF">WBAD_0668</name>
</gene>
<comment type="miscellaneous">
    <text evidence="8">The reaction proceeds by a bi uni uni bi ping pong mechanism.</text>
</comment>
<evidence type="ECO:0000313" key="9">
    <source>
        <dbReference type="EMBL" id="SPP33151.1"/>
    </source>
</evidence>
<feature type="binding site" evidence="8">
    <location>
        <begin position="184"/>
        <end position="187"/>
    </location>
    <ligand>
        <name>ATP</name>
        <dbReference type="ChEBI" id="CHEBI:30616"/>
    </ligand>
</feature>
<feature type="binding site" evidence="8">
    <location>
        <begin position="147"/>
        <end position="150"/>
    </location>
    <ligand>
        <name>ATP</name>
        <dbReference type="ChEBI" id="CHEBI:30616"/>
    </ligand>
</feature>
<dbReference type="GO" id="GO:0015940">
    <property type="term" value="P:pantothenate biosynthetic process"/>
    <property type="evidence" value="ECO:0007669"/>
    <property type="project" value="UniProtKB-UniRule"/>
</dbReference>
<name>A0A3B0JIN9_9RICK</name>
<protein>
    <recommendedName>
        <fullName evidence="8">Pantothenate synthetase</fullName>
        <shortName evidence="8">PS</shortName>
        <ecNumber evidence="8">6.3.2.1</ecNumber>
    </recommendedName>
    <alternativeName>
        <fullName evidence="8">Pantoate--beta-alanine ligase</fullName>
    </alternativeName>
    <alternativeName>
        <fullName evidence="8">Pantoate-activating enzyme</fullName>
    </alternativeName>
</protein>
<evidence type="ECO:0000256" key="3">
    <source>
        <dbReference type="ARBA" id="ARBA00022598"/>
    </source>
</evidence>
<organism evidence="9">
    <name type="scientific">Wolbachia endosymbiont of Aleurodicus dispersus</name>
    <dbReference type="NCBI Taxonomy" id="1288877"/>
    <lineage>
        <taxon>Bacteria</taxon>
        <taxon>Pseudomonadati</taxon>
        <taxon>Pseudomonadota</taxon>
        <taxon>Alphaproteobacteria</taxon>
        <taxon>Rickettsiales</taxon>
        <taxon>Anaplasmataceae</taxon>
        <taxon>Wolbachieae</taxon>
        <taxon>Wolbachia</taxon>
    </lineage>
</organism>
<dbReference type="GO" id="GO:0005524">
    <property type="term" value="F:ATP binding"/>
    <property type="evidence" value="ECO:0007669"/>
    <property type="project" value="UniProtKB-KW"/>
</dbReference>